<sequence>MGHKTNANSIPRTIWSDGPAATQGELNGRMNVDRIVFV</sequence>
<name>A0A0W8E886_9ZZZZ</name>
<comment type="caution">
    <text evidence="2">The sequence shown here is derived from an EMBL/GenBank/DDBJ whole genome shotgun (WGS) entry which is preliminary data.</text>
</comment>
<dbReference type="AlphaFoldDB" id="A0A0W8E886"/>
<gene>
    <name evidence="2" type="ORF">ASZ90_017726</name>
</gene>
<feature type="region of interest" description="Disordered" evidence="1">
    <location>
        <begin position="1"/>
        <end position="26"/>
    </location>
</feature>
<reference evidence="2" key="1">
    <citation type="journal article" date="2015" name="Proc. Natl. Acad. Sci. U.S.A.">
        <title>Networks of energetic and metabolic interactions define dynamics in microbial communities.</title>
        <authorList>
            <person name="Embree M."/>
            <person name="Liu J.K."/>
            <person name="Al-Bassam M.M."/>
            <person name="Zengler K."/>
        </authorList>
    </citation>
    <scope>NUCLEOTIDE SEQUENCE</scope>
</reference>
<dbReference type="EMBL" id="LNQE01001837">
    <property type="protein sequence ID" value="KUG04846.1"/>
    <property type="molecule type" value="Genomic_DNA"/>
</dbReference>
<evidence type="ECO:0000313" key="2">
    <source>
        <dbReference type="EMBL" id="KUG04846.1"/>
    </source>
</evidence>
<protein>
    <submittedName>
        <fullName evidence="2">Uncharacterized protein</fullName>
    </submittedName>
</protein>
<organism evidence="2">
    <name type="scientific">hydrocarbon metagenome</name>
    <dbReference type="NCBI Taxonomy" id="938273"/>
    <lineage>
        <taxon>unclassified sequences</taxon>
        <taxon>metagenomes</taxon>
        <taxon>ecological metagenomes</taxon>
    </lineage>
</organism>
<proteinExistence type="predicted"/>
<evidence type="ECO:0000256" key="1">
    <source>
        <dbReference type="SAM" id="MobiDB-lite"/>
    </source>
</evidence>
<feature type="compositionally biased region" description="Polar residues" evidence="1">
    <location>
        <begin position="1"/>
        <end position="11"/>
    </location>
</feature>
<accession>A0A0W8E886</accession>